<dbReference type="Gene3D" id="3.60.21.10">
    <property type="match status" value="1"/>
</dbReference>
<proteinExistence type="predicted"/>
<dbReference type="SUPFAM" id="SSF56300">
    <property type="entry name" value="Metallo-dependent phosphatases"/>
    <property type="match status" value="1"/>
</dbReference>
<dbReference type="PANTHER" id="PTHR46546">
    <property type="entry name" value="SHEWANELLA-LIKE PROTEIN PHOSPHATASE 1"/>
    <property type="match status" value="1"/>
</dbReference>
<accession>A0A1F4U5L6</accession>
<organism evidence="2 3">
    <name type="scientific">candidate division WOR-1 bacterium RIFOXYC2_FULL_46_14</name>
    <dbReference type="NCBI Taxonomy" id="1802587"/>
    <lineage>
        <taxon>Bacteria</taxon>
        <taxon>Bacillati</taxon>
        <taxon>Saganbacteria</taxon>
    </lineage>
</organism>
<dbReference type="Pfam" id="PF00149">
    <property type="entry name" value="Metallophos"/>
    <property type="match status" value="1"/>
</dbReference>
<reference evidence="2 3" key="1">
    <citation type="journal article" date="2016" name="Nat. Commun.">
        <title>Thousands of microbial genomes shed light on interconnected biogeochemical processes in an aquifer system.</title>
        <authorList>
            <person name="Anantharaman K."/>
            <person name="Brown C.T."/>
            <person name="Hug L.A."/>
            <person name="Sharon I."/>
            <person name="Castelle C.J."/>
            <person name="Probst A.J."/>
            <person name="Thomas B.C."/>
            <person name="Singh A."/>
            <person name="Wilkins M.J."/>
            <person name="Karaoz U."/>
            <person name="Brodie E.L."/>
            <person name="Williams K.H."/>
            <person name="Hubbard S.S."/>
            <person name="Banfield J.F."/>
        </authorList>
    </citation>
    <scope>NUCLEOTIDE SEQUENCE [LARGE SCALE GENOMIC DNA]</scope>
</reference>
<comment type="caution">
    <text evidence="2">The sequence shown here is derived from an EMBL/GenBank/DDBJ whole genome shotgun (WGS) entry which is preliminary data.</text>
</comment>
<feature type="domain" description="Calcineurin-like phosphoesterase" evidence="1">
    <location>
        <begin position="475"/>
        <end position="597"/>
    </location>
</feature>
<dbReference type="EMBL" id="MEUJ01000004">
    <property type="protein sequence ID" value="OGC40222.1"/>
    <property type="molecule type" value="Genomic_DNA"/>
</dbReference>
<dbReference type="InterPro" id="IPR004843">
    <property type="entry name" value="Calcineurin-like_PHP"/>
</dbReference>
<dbReference type="AlphaFoldDB" id="A0A1F4U5L6"/>
<name>A0A1F4U5L6_UNCSA</name>
<dbReference type="PANTHER" id="PTHR46546:SF4">
    <property type="entry name" value="SHEWANELLA-LIKE PROTEIN PHOSPHATASE 1"/>
    <property type="match status" value="1"/>
</dbReference>
<evidence type="ECO:0000313" key="3">
    <source>
        <dbReference type="Proteomes" id="UP000179242"/>
    </source>
</evidence>
<sequence>MEHGTMMGTDYRSAEPFNLGVFGEEVSFDPAKTRWVGTFGTNGVKIQTSKLASRIAGDILAGDHAAFDMDGPETETPGSLRLKVVGTQSVLVVRRQANGTKIIIAQEGTDATRAYRVGAGRFHLLNKEGDKDQYKIDEWRLEGTNFETEVDLHGTEGHAGTVLLPGDIVLFNLGRHKTECVPVWLPIVVEPGFSKNPVAGGFVPQSDGYFLCPVTQKAAPPIISPPIVPPAVLGSGRLYDENPTISISIDPSVFVDYLAGLNFGDGDHNVEILPEEELSLPLPDDLDAKTTLPFVTQRRVGPFDTIFGGTTLADLASMCEPIELRAGTSYVLDKNDKRSVSFENGVTSLAIEYAGKHFRLVFYPDSNKMFLLGEENEFKGVYEAVEVVIGAHKIDASRFVLPVSFPFDCFSVLREGEKVTITSFVDGLKIAVDPKSFDQLSGADTIRESLVTPAQGVPAVMISQNGLKADRWGERVVAIGDIHGEFDGFRELLTREGVLQSRGGFTLVQMGDVIDRGPKSVEAFGFLRNLQSNVNSNQRVIRLWGNHEQLLLEGNRRYVNFPLDQAERILQELQEDITGREVLAAYVQGNNIYTHAELRLPLFQLLKNEINAERLILNIKKGVAINEVSLQDVADRINEIFRNAVAQSDYQHPIFGAPHARGGENYVGGIFWEDGSDPSQNEGIGLLGYRSIFAHTPPSSRQEAIQGTLGLTRINVDAGLFAGYGGNRAYLVVFPNGQLLKVEKKDGDYVETEMK</sequence>
<gene>
    <name evidence="2" type="ORF">A2438_02930</name>
</gene>
<dbReference type="Proteomes" id="UP000179242">
    <property type="component" value="Unassembled WGS sequence"/>
</dbReference>
<dbReference type="GO" id="GO:0016787">
    <property type="term" value="F:hydrolase activity"/>
    <property type="evidence" value="ECO:0007669"/>
    <property type="project" value="InterPro"/>
</dbReference>
<evidence type="ECO:0000259" key="1">
    <source>
        <dbReference type="Pfam" id="PF00149"/>
    </source>
</evidence>
<protein>
    <recommendedName>
        <fullName evidence="1">Calcineurin-like phosphoesterase domain-containing protein</fullName>
    </recommendedName>
</protein>
<evidence type="ECO:0000313" key="2">
    <source>
        <dbReference type="EMBL" id="OGC40222.1"/>
    </source>
</evidence>
<dbReference type="InterPro" id="IPR029052">
    <property type="entry name" value="Metallo-depent_PP-like"/>
</dbReference>